<evidence type="ECO:0000313" key="10">
    <source>
        <dbReference type="Proteomes" id="UP001501521"/>
    </source>
</evidence>
<accession>A0ABP9FJE8</accession>
<evidence type="ECO:0000259" key="8">
    <source>
        <dbReference type="PROSITE" id="PS51740"/>
    </source>
</evidence>
<comment type="caution">
    <text evidence="9">The sequence shown here is derived from an EMBL/GenBank/DDBJ whole genome shotgun (WGS) entry which is preliminary data.</text>
</comment>
<dbReference type="PANTHER" id="PTHR34701">
    <property type="entry name" value="TRANSCRIPTIONAL REGULATOR MRAZ"/>
    <property type="match status" value="1"/>
</dbReference>
<dbReference type="InterPro" id="IPR020603">
    <property type="entry name" value="MraZ_dom"/>
</dbReference>
<keyword evidence="10" id="KW-1185">Reference proteome</keyword>
<keyword evidence="2 7" id="KW-0963">Cytoplasm</keyword>
<feature type="domain" description="SpoVT-AbrB" evidence="8">
    <location>
        <begin position="6"/>
        <end position="48"/>
    </location>
</feature>
<dbReference type="InterPro" id="IPR035642">
    <property type="entry name" value="MraZ_N"/>
</dbReference>
<keyword evidence="4 7" id="KW-0805">Transcription regulation</keyword>
<dbReference type="Proteomes" id="UP001501521">
    <property type="component" value="Unassembled WGS sequence"/>
</dbReference>
<keyword evidence="3" id="KW-0677">Repeat</keyword>
<dbReference type="InterPro" id="IPR007159">
    <property type="entry name" value="SpoVT-AbrB_dom"/>
</dbReference>
<dbReference type="CDD" id="cd16320">
    <property type="entry name" value="MraZ_N"/>
    <property type="match status" value="1"/>
</dbReference>
<dbReference type="NCBIfam" id="TIGR00242">
    <property type="entry name" value="division/cell wall cluster transcriptional repressor MraZ"/>
    <property type="match status" value="1"/>
</dbReference>
<dbReference type="PANTHER" id="PTHR34701:SF1">
    <property type="entry name" value="TRANSCRIPTIONAL REGULATOR MRAZ"/>
    <property type="match status" value="1"/>
</dbReference>
<keyword evidence="6 7" id="KW-0804">Transcription</keyword>
<protein>
    <recommendedName>
        <fullName evidence="1 7">Transcriptional regulator MraZ</fullName>
    </recommendedName>
</protein>
<evidence type="ECO:0000256" key="1">
    <source>
        <dbReference type="ARBA" id="ARBA00013860"/>
    </source>
</evidence>
<evidence type="ECO:0000256" key="3">
    <source>
        <dbReference type="ARBA" id="ARBA00022737"/>
    </source>
</evidence>
<evidence type="ECO:0000313" key="9">
    <source>
        <dbReference type="EMBL" id="GAA4903687.1"/>
    </source>
</evidence>
<keyword evidence="5 7" id="KW-0238">DNA-binding</keyword>
<dbReference type="SUPFAM" id="SSF89447">
    <property type="entry name" value="AbrB/MazE/MraZ-like"/>
    <property type="match status" value="1"/>
</dbReference>
<sequence length="145" mass="16254">MLFMGTYTPKLDEKGRLILPAKFREALEDGLVVTRTQERALAVFPRPTFEAKMAAALAAPSTVKRVRDYLRMMMAAASDEVPDRQGRITIPPPLRQYANLDREVVVIGSGDHAEIWDVNAWNEYCAAGEENFSDLDEEFTALTGF</sequence>
<proteinExistence type="inferred from homology"/>
<dbReference type="InterPro" id="IPR035644">
    <property type="entry name" value="MraZ_C"/>
</dbReference>
<dbReference type="InterPro" id="IPR038619">
    <property type="entry name" value="MraZ_sf"/>
</dbReference>
<evidence type="ECO:0000256" key="6">
    <source>
        <dbReference type="ARBA" id="ARBA00023163"/>
    </source>
</evidence>
<dbReference type="CDD" id="cd16321">
    <property type="entry name" value="MraZ_C"/>
    <property type="match status" value="1"/>
</dbReference>
<comment type="subunit">
    <text evidence="7">Forms oligomers.</text>
</comment>
<reference evidence="10" key="1">
    <citation type="journal article" date="2019" name="Int. J. Syst. Evol. Microbiol.">
        <title>The Global Catalogue of Microorganisms (GCM) 10K type strain sequencing project: providing services to taxonomists for standard genome sequencing and annotation.</title>
        <authorList>
            <consortium name="The Broad Institute Genomics Platform"/>
            <consortium name="The Broad Institute Genome Sequencing Center for Infectious Disease"/>
            <person name="Wu L."/>
            <person name="Ma J."/>
        </authorList>
    </citation>
    <scope>NUCLEOTIDE SEQUENCE [LARGE SCALE GENOMIC DNA]</scope>
    <source>
        <strain evidence="10">JCM 19125</strain>
    </source>
</reference>
<dbReference type="Pfam" id="PF02381">
    <property type="entry name" value="MraZ"/>
    <property type="match status" value="2"/>
</dbReference>
<feature type="domain" description="SpoVT-AbrB" evidence="8">
    <location>
        <begin position="77"/>
        <end position="120"/>
    </location>
</feature>
<dbReference type="HAMAP" id="MF_01008">
    <property type="entry name" value="MraZ"/>
    <property type="match status" value="1"/>
</dbReference>
<organism evidence="9 10">
    <name type="scientific">Tessaracoccus lubricantis</name>
    <dbReference type="NCBI Taxonomy" id="545543"/>
    <lineage>
        <taxon>Bacteria</taxon>
        <taxon>Bacillati</taxon>
        <taxon>Actinomycetota</taxon>
        <taxon>Actinomycetes</taxon>
        <taxon>Propionibacteriales</taxon>
        <taxon>Propionibacteriaceae</taxon>
        <taxon>Tessaracoccus</taxon>
    </lineage>
</organism>
<evidence type="ECO:0000256" key="5">
    <source>
        <dbReference type="ARBA" id="ARBA00023125"/>
    </source>
</evidence>
<dbReference type="Gene3D" id="3.40.1550.20">
    <property type="entry name" value="Transcriptional regulator MraZ domain"/>
    <property type="match status" value="1"/>
</dbReference>
<comment type="subcellular location">
    <subcellularLocation>
        <location evidence="7">Cytoplasm</location>
        <location evidence="7">Nucleoid</location>
    </subcellularLocation>
</comment>
<gene>
    <name evidence="7 9" type="primary">mraZ</name>
    <name evidence="9" type="ORF">GCM10025789_23330</name>
</gene>
<dbReference type="PROSITE" id="PS51740">
    <property type="entry name" value="SPOVT_ABRB"/>
    <property type="match status" value="2"/>
</dbReference>
<dbReference type="InterPro" id="IPR003444">
    <property type="entry name" value="MraZ"/>
</dbReference>
<evidence type="ECO:0000256" key="2">
    <source>
        <dbReference type="ARBA" id="ARBA00022490"/>
    </source>
</evidence>
<evidence type="ECO:0000256" key="7">
    <source>
        <dbReference type="HAMAP-Rule" id="MF_01008"/>
    </source>
</evidence>
<dbReference type="EMBL" id="BAABLV010000036">
    <property type="protein sequence ID" value="GAA4903687.1"/>
    <property type="molecule type" value="Genomic_DNA"/>
</dbReference>
<evidence type="ECO:0000256" key="4">
    <source>
        <dbReference type="ARBA" id="ARBA00023015"/>
    </source>
</evidence>
<dbReference type="InterPro" id="IPR037914">
    <property type="entry name" value="SpoVT-AbrB_sf"/>
</dbReference>
<comment type="similarity">
    <text evidence="7">Belongs to the MraZ family.</text>
</comment>
<name>A0ABP9FJE8_9ACTN</name>